<feature type="domain" description="TubC N-terminal docking" evidence="2">
    <location>
        <begin position="8"/>
        <end position="54"/>
    </location>
</feature>
<organism evidence="3">
    <name type="scientific">Singulisphaera sp. Ch08</name>
    <dbReference type="NCBI Taxonomy" id="3120278"/>
    <lineage>
        <taxon>Bacteria</taxon>
        <taxon>Pseudomonadati</taxon>
        <taxon>Planctomycetota</taxon>
        <taxon>Planctomycetia</taxon>
        <taxon>Isosphaerales</taxon>
        <taxon>Isosphaeraceae</taxon>
        <taxon>Singulisphaera</taxon>
    </lineage>
</organism>
<dbReference type="InterPro" id="IPR044894">
    <property type="entry name" value="TubC_N_sf"/>
</dbReference>
<dbReference type="AlphaFoldDB" id="A0AAU7CMS2"/>
<dbReference type="EMBL" id="CP155447">
    <property type="protein sequence ID" value="XBH06298.1"/>
    <property type="molecule type" value="Genomic_DNA"/>
</dbReference>
<accession>A0AAU7CMS2</accession>
<dbReference type="Gene3D" id="1.10.10.1830">
    <property type="entry name" value="Non-ribosomal peptide synthase, adenylation domain"/>
    <property type="match status" value="1"/>
</dbReference>
<evidence type="ECO:0000313" key="3">
    <source>
        <dbReference type="EMBL" id="XBH06298.1"/>
    </source>
</evidence>
<dbReference type="RefSeq" id="WP_406699149.1">
    <property type="nucleotide sequence ID" value="NZ_CP155447.1"/>
</dbReference>
<feature type="region of interest" description="Disordered" evidence="1">
    <location>
        <begin position="55"/>
        <end position="97"/>
    </location>
</feature>
<name>A0AAU7CMS2_9BACT</name>
<dbReference type="Pfam" id="PF18563">
    <property type="entry name" value="TubC_N"/>
    <property type="match status" value="1"/>
</dbReference>
<gene>
    <name evidence="3" type="ORF">V5E97_09745</name>
</gene>
<protein>
    <recommendedName>
        <fullName evidence="2">TubC N-terminal docking domain-containing protein</fullName>
    </recommendedName>
</protein>
<feature type="compositionally biased region" description="Polar residues" evidence="1">
    <location>
        <begin position="64"/>
        <end position="81"/>
    </location>
</feature>
<sequence length="135" mass="15074">MNSAATTLAEARRRGVNLAESEGRLAVDSPREAFTPELREALIAHKVEILGLLKSEAKSPAERPTSSLDATNSESPQQNVPFHSWPPRPKQLASWPLKKRERWGRRANQLEDEGLGWRTAEHKAYLEVAAGRDEP</sequence>
<proteinExistence type="predicted"/>
<evidence type="ECO:0000256" key="1">
    <source>
        <dbReference type="SAM" id="MobiDB-lite"/>
    </source>
</evidence>
<dbReference type="InterPro" id="IPR041464">
    <property type="entry name" value="TubC_N"/>
</dbReference>
<evidence type="ECO:0000259" key="2">
    <source>
        <dbReference type="Pfam" id="PF18563"/>
    </source>
</evidence>
<reference evidence="3" key="1">
    <citation type="submission" date="2024-05" db="EMBL/GenBank/DDBJ databases">
        <title>Planctomycetes of the genus Singulisphaera possess chitinolytic capabilities.</title>
        <authorList>
            <person name="Ivanova A."/>
        </authorList>
    </citation>
    <scope>NUCLEOTIDE SEQUENCE</scope>
    <source>
        <strain evidence="3">Ch08T</strain>
    </source>
</reference>